<dbReference type="AlphaFoldDB" id="A0A0A0D5S2"/>
<evidence type="ECO:0000313" key="3">
    <source>
        <dbReference type="EMBL" id="KGM33203.1"/>
    </source>
</evidence>
<dbReference type="GO" id="GO:0019171">
    <property type="term" value="F:(3R)-hydroxyacyl-[acyl-carrier-protein] dehydratase activity"/>
    <property type="evidence" value="ECO:0007669"/>
    <property type="project" value="TreeGrafter"/>
</dbReference>
<dbReference type="Gene3D" id="3.10.129.10">
    <property type="entry name" value="Hotdog Thioesterase"/>
    <property type="match status" value="2"/>
</dbReference>
<dbReference type="Pfam" id="PF13452">
    <property type="entry name" value="FAS1_DH_region"/>
    <property type="match status" value="1"/>
</dbReference>
<dbReference type="SUPFAM" id="SSF54637">
    <property type="entry name" value="Thioesterase/thiol ester dehydrase-isomerase"/>
    <property type="match status" value="2"/>
</dbReference>
<dbReference type="PANTHER" id="PTHR28152:SF1">
    <property type="entry name" value="HYDROXYACYL-THIOESTER DEHYDRATASE TYPE 2, MITOCHONDRIAL"/>
    <property type="match status" value="1"/>
</dbReference>
<proteinExistence type="predicted"/>
<accession>A0A0A0D5S2</accession>
<sequence>MATPAVPEPDLDQLRRWIGREETAEDVVTADLARKFNATLDLPGQPPRAGEAAPRLIHFCLGQPAAPTAALGPDGHPERGGFLPPVPLPRRMWAGGSIAFDGELRVGDAVRRVSRITDVVAKQGRTGPLCFVTVEHVIEAGGRVAVRERQDLVYRGPDSGEKAPAPPAEPGRHRRRVEAGAPLLFRYSALTFNGHRIHYDRRHATEAEGYPGLVVHGPLQTTLLCHFAAAIHGAPPARFAFRSHSPLFDGDAIMLHAGEVGGGTLRLWTARDGGPVAMAVEAGWD</sequence>
<name>A0A0A0D5S2_9PROT</name>
<dbReference type="PANTHER" id="PTHR28152">
    <property type="entry name" value="HYDROXYACYL-THIOESTER DEHYDRATASE TYPE 2, MITOCHONDRIAL"/>
    <property type="match status" value="1"/>
</dbReference>
<dbReference type="OrthoDB" id="7183822at2"/>
<feature type="domain" description="FAS1-like dehydratase" evidence="2">
    <location>
        <begin position="17"/>
        <end position="144"/>
    </location>
</feature>
<protein>
    <submittedName>
        <fullName evidence="3">Metal-binding domain containing of MaoC dehydratase</fullName>
    </submittedName>
</protein>
<comment type="caution">
    <text evidence="3">The sequence shown here is derived from an EMBL/GenBank/DDBJ whole genome shotgun (WGS) entry which is preliminary data.</text>
</comment>
<gene>
    <name evidence="3" type="ORF">P409_17115</name>
</gene>
<evidence type="ECO:0000256" key="1">
    <source>
        <dbReference type="SAM" id="MobiDB-lite"/>
    </source>
</evidence>
<dbReference type="RefSeq" id="WP_034839950.1">
    <property type="nucleotide sequence ID" value="NZ_JANX01000212.1"/>
</dbReference>
<dbReference type="InterPro" id="IPR052741">
    <property type="entry name" value="Mitochondrial_HTD2"/>
</dbReference>
<dbReference type="Proteomes" id="UP000029995">
    <property type="component" value="Unassembled WGS sequence"/>
</dbReference>
<dbReference type="InterPro" id="IPR029069">
    <property type="entry name" value="HotDog_dom_sf"/>
</dbReference>
<dbReference type="InterPro" id="IPR039569">
    <property type="entry name" value="FAS1-like_DH_region"/>
</dbReference>
<dbReference type="EMBL" id="JANX01000212">
    <property type="protein sequence ID" value="KGM33203.1"/>
    <property type="molecule type" value="Genomic_DNA"/>
</dbReference>
<reference evidence="3 4" key="1">
    <citation type="submission" date="2014-01" db="EMBL/GenBank/DDBJ databases">
        <title>Genome sequence determination for a cystic fibrosis isolate, Inquilinus limosus.</title>
        <authorList>
            <person name="Pino M."/>
            <person name="Di Conza J."/>
            <person name="Gutkind G."/>
        </authorList>
    </citation>
    <scope>NUCLEOTIDE SEQUENCE [LARGE SCALE GENOMIC DNA]</scope>
    <source>
        <strain evidence="3 4">MP06</strain>
    </source>
</reference>
<feature type="region of interest" description="Disordered" evidence="1">
    <location>
        <begin position="153"/>
        <end position="175"/>
    </location>
</feature>
<evidence type="ECO:0000259" key="2">
    <source>
        <dbReference type="Pfam" id="PF13452"/>
    </source>
</evidence>
<organism evidence="3 4">
    <name type="scientific">Inquilinus limosus MP06</name>
    <dbReference type="NCBI Taxonomy" id="1398085"/>
    <lineage>
        <taxon>Bacteria</taxon>
        <taxon>Pseudomonadati</taxon>
        <taxon>Pseudomonadota</taxon>
        <taxon>Alphaproteobacteria</taxon>
        <taxon>Rhodospirillales</taxon>
        <taxon>Rhodospirillaceae</taxon>
        <taxon>Inquilinus</taxon>
    </lineage>
</organism>
<evidence type="ECO:0000313" key="4">
    <source>
        <dbReference type="Proteomes" id="UP000029995"/>
    </source>
</evidence>